<keyword evidence="2" id="KW-0472">Membrane</keyword>
<name>A0AAN0VXL7_9VIBR</name>
<evidence type="ECO:0000313" key="4">
    <source>
        <dbReference type="Proteomes" id="UP000030081"/>
    </source>
</evidence>
<dbReference type="AlphaFoldDB" id="A0AAN0VXL7"/>
<keyword evidence="1" id="KW-0175">Coiled coil</keyword>
<dbReference type="KEGG" id="vcy:IX92_05820"/>
<keyword evidence="2" id="KW-1133">Transmembrane helix</keyword>
<dbReference type="EMBL" id="CP009617">
    <property type="protein sequence ID" value="AIW18591.1"/>
    <property type="molecule type" value="Genomic_DNA"/>
</dbReference>
<organism evidence="3 4">
    <name type="scientific">Vibrio coralliilyticus</name>
    <dbReference type="NCBI Taxonomy" id="190893"/>
    <lineage>
        <taxon>Bacteria</taxon>
        <taxon>Pseudomonadati</taxon>
        <taxon>Pseudomonadota</taxon>
        <taxon>Gammaproteobacteria</taxon>
        <taxon>Vibrionales</taxon>
        <taxon>Vibrionaceae</taxon>
        <taxon>Vibrio</taxon>
    </lineage>
</organism>
<keyword evidence="2" id="KW-0812">Transmembrane</keyword>
<gene>
    <name evidence="3" type="ORF">IX92_05820</name>
</gene>
<proteinExistence type="predicted"/>
<protein>
    <submittedName>
        <fullName evidence="3">Uncharacterized protein</fullName>
    </submittedName>
</protein>
<dbReference type="RefSeq" id="WP_043007693.1">
    <property type="nucleotide sequence ID" value="NZ_CP009617.1"/>
</dbReference>
<feature type="coiled-coil region" evidence="1">
    <location>
        <begin position="108"/>
        <end position="139"/>
    </location>
</feature>
<evidence type="ECO:0000256" key="1">
    <source>
        <dbReference type="SAM" id="Coils"/>
    </source>
</evidence>
<evidence type="ECO:0000256" key="2">
    <source>
        <dbReference type="SAM" id="Phobius"/>
    </source>
</evidence>
<feature type="transmembrane region" description="Helical" evidence="2">
    <location>
        <begin position="12"/>
        <end position="37"/>
    </location>
</feature>
<keyword evidence="4" id="KW-1185">Reference proteome</keyword>
<reference evidence="3 4" key="1">
    <citation type="submission" date="2014-10" db="EMBL/GenBank/DDBJ databases">
        <title>The Complete Genome Sequence for the Shellfish Pathogen Vibrio coralliilyticus RE98 Isolated from a Shellfish Hatchery.</title>
        <authorList>
            <person name="Richards G.P."/>
            <person name="Bono J.L."/>
            <person name="Watson M.A."/>
            <person name="Needleman D.S."/>
        </authorList>
    </citation>
    <scope>NUCLEOTIDE SEQUENCE [LARGE SCALE GENOMIC DNA]</scope>
    <source>
        <strain evidence="3 4">RE98</strain>
    </source>
</reference>
<sequence length="143" mass="16170">MKAVNTAATRLPIWALTAISFVVVLYVGILGGVAILTERDVEFFPPKIGSGPKTKLVNEFSELRKDVKNIDTLLEVHIKDLYVHLNAARKAKAETKDFERNLDLAVYISSLQRDIEKYEVEMQKEIDGLEELVKKTENRLLGI</sequence>
<dbReference type="Proteomes" id="UP000030081">
    <property type="component" value="Chromosome 1"/>
</dbReference>
<evidence type="ECO:0000313" key="3">
    <source>
        <dbReference type="EMBL" id="AIW18591.1"/>
    </source>
</evidence>
<accession>A0AAN0VXL7</accession>